<dbReference type="HOGENOM" id="CLU_2698767_0_0_10"/>
<dbReference type="Proteomes" id="UP000010796">
    <property type="component" value="Chromosome"/>
</dbReference>
<accession>L0G207</accession>
<sequence length="73" mass="8691">MTKHLIDFELFKILFPSLLKLEINRFMTAIDLSEEVYFLEGKRKVKIRSVRELKSILIKKLPSETYSKCFPLI</sequence>
<dbReference type="EMBL" id="CP003346">
    <property type="protein sequence ID" value="AGA79547.1"/>
    <property type="molecule type" value="Genomic_DNA"/>
</dbReference>
<name>L0G207_ECHVK</name>
<dbReference type="AlphaFoldDB" id="L0G207"/>
<evidence type="ECO:0000313" key="1">
    <source>
        <dbReference type="EMBL" id="AGA79547.1"/>
    </source>
</evidence>
<gene>
    <name evidence="1" type="ordered locus">Echvi_3324</name>
</gene>
<organism evidence="1 2">
    <name type="scientific">Echinicola vietnamensis (strain DSM 17526 / LMG 23754 / KMM 6221)</name>
    <dbReference type="NCBI Taxonomy" id="926556"/>
    <lineage>
        <taxon>Bacteria</taxon>
        <taxon>Pseudomonadati</taxon>
        <taxon>Bacteroidota</taxon>
        <taxon>Cytophagia</taxon>
        <taxon>Cytophagales</taxon>
        <taxon>Cyclobacteriaceae</taxon>
        <taxon>Echinicola</taxon>
    </lineage>
</organism>
<reference evidence="2" key="1">
    <citation type="submission" date="2012-02" db="EMBL/GenBank/DDBJ databases">
        <title>The complete genome of Echinicola vietnamensis DSM 17526.</title>
        <authorList>
            <person name="Lucas S."/>
            <person name="Copeland A."/>
            <person name="Lapidus A."/>
            <person name="Glavina del Rio T."/>
            <person name="Dalin E."/>
            <person name="Tice H."/>
            <person name="Bruce D."/>
            <person name="Goodwin L."/>
            <person name="Pitluck S."/>
            <person name="Peters L."/>
            <person name="Ovchinnikova G."/>
            <person name="Teshima H."/>
            <person name="Kyrpides N."/>
            <person name="Mavromatis K."/>
            <person name="Ivanova N."/>
            <person name="Brettin T."/>
            <person name="Detter J.C."/>
            <person name="Han C."/>
            <person name="Larimer F."/>
            <person name="Land M."/>
            <person name="Hauser L."/>
            <person name="Markowitz V."/>
            <person name="Cheng J.-F."/>
            <person name="Hugenholtz P."/>
            <person name="Woyke T."/>
            <person name="Wu D."/>
            <person name="Brambilla E."/>
            <person name="Klenk H.-P."/>
            <person name="Eisen J.A."/>
        </authorList>
    </citation>
    <scope>NUCLEOTIDE SEQUENCE [LARGE SCALE GENOMIC DNA]</scope>
    <source>
        <strain evidence="2">DSM 17526 / LMG 23754 / KMM 6221</strain>
    </source>
</reference>
<proteinExistence type="predicted"/>
<evidence type="ECO:0000313" key="2">
    <source>
        <dbReference type="Proteomes" id="UP000010796"/>
    </source>
</evidence>
<dbReference type="KEGG" id="evi:Echvi_3324"/>
<keyword evidence="2" id="KW-1185">Reference proteome</keyword>
<protein>
    <submittedName>
        <fullName evidence="1">Uncharacterized protein</fullName>
    </submittedName>
</protein>